<dbReference type="HOGENOM" id="CLU_3270731_0_0_9"/>
<keyword evidence="2" id="KW-1185">Reference proteome</keyword>
<protein>
    <submittedName>
        <fullName evidence="1">Uncharacterized protein</fullName>
    </submittedName>
</protein>
<dbReference type="EMBL" id="ACKZ01000020">
    <property type="protein sequence ID" value="EEW37132.1"/>
    <property type="molecule type" value="Genomic_DNA"/>
</dbReference>
<dbReference type="STRING" id="638301.HMPREF0444_1350"/>
<reference evidence="1 2" key="1">
    <citation type="submission" date="2009-08" db="EMBL/GenBank/DDBJ databases">
        <authorList>
            <person name="Muzny D."/>
            <person name="Qin X."/>
            <person name="Deng J."/>
            <person name="Jiang H."/>
            <person name="Liu Y."/>
            <person name="Qu J."/>
            <person name="Song X.-Z."/>
            <person name="Zhang L."/>
            <person name="Thornton R."/>
            <person name="Coyle M."/>
            <person name="Francisco L."/>
            <person name="Jackson L."/>
            <person name="Javaid M."/>
            <person name="Korchina V."/>
            <person name="Kovar C."/>
            <person name="Mata R."/>
            <person name="Mathew T."/>
            <person name="Ngo R."/>
            <person name="Nguyen L."/>
            <person name="Nguyen N."/>
            <person name="Okwuonu G."/>
            <person name="Ongeri F."/>
            <person name="Pham C."/>
            <person name="Simmons D."/>
            <person name="Wilczek-Boney K."/>
            <person name="Hale W."/>
            <person name="Jakkamsetti A."/>
            <person name="Pham P."/>
            <person name="Ruth R."/>
            <person name="San Lucas F."/>
            <person name="Warren J."/>
            <person name="Zhang J."/>
            <person name="Zhao Z."/>
            <person name="Zhou C."/>
            <person name="Zhu D."/>
            <person name="Lee S."/>
            <person name="Bess C."/>
            <person name="Blankenburg K."/>
            <person name="Forbes L."/>
            <person name="Fu Q."/>
            <person name="Gubbala S."/>
            <person name="Hirani K."/>
            <person name="Jayaseelan J.C."/>
            <person name="Lara F."/>
            <person name="Munidasa M."/>
            <person name="Palculict T."/>
            <person name="Patil S."/>
            <person name="Pu L.-L."/>
            <person name="Saada N."/>
            <person name="Tang L."/>
            <person name="Weissenberger G."/>
            <person name="Zhu Y."/>
            <person name="Hemphill L."/>
            <person name="Shang Y."/>
            <person name="Youmans B."/>
            <person name="Ayvaz T."/>
            <person name="Ross M."/>
            <person name="Santibanez J."/>
            <person name="Aqrawi P."/>
            <person name="Gross S."/>
            <person name="Joshi V."/>
            <person name="Fowler G."/>
            <person name="Nazareth L."/>
            <person name="Reid J."/>
            <person name="Worley K."/>
            <person name="Petrosino J."/>
            <person name="Highlander S."/>
            <person name="Gibbs R."/>
        </authorList>
    </citation>
    <scope>NUCLEOTIDE SEQUENCE [LARGE SCALE GENOMIC DNA]</scope>
    <source>
        <strain evidence="1 2">ATCC 49175</strain>
    </source>
</reference>
<dbReference type="Proteomes" id="UP000005926">
    <property type="component" value="Unassembled WGS sequence"/>
</dbReference>
<proteinExistence type="predicted"/>
<comment type="caution">
    <text evidence="1">The sequence shown here is derived from an EMBL/GenBank/DDBJ whole genome shotgun (WGS) entry which is preliminary data.</text>
</comment>
<sequence length="41" mass="4706">MAENPTELFGRENLTDVIKTVMGIRIKCELEGVRKFSLRPL</sequence>
<evidence type="ECO:0000313" key="2">
    <source>
        <dbReference type="Proteomes" id="UP000005926"/>
    </source>
</evidence>
<accession>C8NHF5</accession>
<gene>
    <name evidence="1" type="ORF">HMPREF0444_1350</name>
</gene>
<organism evidence="1 2">
    <name type="scientific">Granulicatella adiacens ATCC 49175</name>
    <dbReference type="NCBI Taxonomy" id="638301"/>
    <lineage>
        <taxon>Bacteria</taxon>
        <taxon>Bacillati</taxon>
        <taxon>Bacillota</taxon>
        <taxon>Bacilli</taxon>
        <taxon>Lactobacillales</taxon>
        <taxon>Carnobacteriaceae</taxon>
        <taxon>Granulicatella</taxon>
    </lineage>
</organism>
<dbReference type="AlphaFoldDB" id="C8NHF5"/>
<evidence type="ECO:0000313" key="1">
    <source>
        <dbReference type="EMBL" id="EEW37132.1"/>
    </source>
</evidence>
<name>C8NHF5_9LACT</name>